<feature type="domain" description="LysM" evidence="3">
    <location>
        <begin position="585"/>
        <end position="634"/>
    </location>
</feature>
<feature type="compositionally biased region" description="Low complexity" evidence="1">
    <location>
        <begin position="58"/>
        <end position="73"/>
    </location>
</feature>
<sequence length="652" mass="68018">MARETKVGLVLVVVLACGFGLLLYKRLQHPQITVAQATEGASTEISADDIKAEIQLASSNAASSPSSPESKPATTLPSSLENELLDLKNDPVASPVANSKSSARSLPSLPTDLDDMAFPAETPPAAVVASTPKSTTVDADPFAALDLPADQSSGSNRPANATASPATTASGSTSRAVETDPFAGELPDLTPRKPSPAAITSSDHAELTLPAGNLEPLQNKPVSSEKMATSSPANEDPFALESPAADMEKPAATTTSRGNELSLTPPKNQPSVSQDDPFSMPVEIPANDASLAADSQANVVESLELPVQVEPKRTATSSPVNEPAQPTTQETSRAVPELGFAELEQPSAKAKTPSPAVIDEFGFDNLASQKEPASKEPAKPTLPLDLDSDPFGGSTTIPTPKTVERPASNAPSQPVNNSPANDLDAFGFETPAASTGGLKQPAPAGLPMAGNKPAPQESPFPDQLSIPAANTQNPVNLSLDPGSTLPPSQRYTVEPSDNFWSISRKVYGSGRYFNALASHNAKAVPRPEAMKPGTTIEIPPVEFLEQKYGFSTSREVSEAARNSAPSEGTNEAPASGFFIDPAGAPMYKVSDQDTMSGIARAHLGRSSRWIQILELNRDKLQDGNTIAVGTILRLPPDASQVQVMNTSPGTRN</sequence>
<dbReference type="Proteomes" id="UP000094828">
    <property type="component" value="Unassembled WGS sequence"/>
</dbReference>
<dbReference type="RefSeq" id="WP_068847160.1">
    <property type="nucleotide sequence ID" value="NZ_LYDR01000063.1"/>
</dbReference>
<dbReference type="EMBL" id="LYDR01000063">
    <property type="protein sequence ID" value="ODA32649.1"/>
    <property type="molecule type" value="Genomic_DNA"/>
</dbReference>
<feature type="compositionally biased region" description="Low complexity" evidence="1">
    <location>
        <begin position="146"/>
        <end position="176"/>
    </location>
</feature>
<keyword evidence="2" id="KW-0812">Transmembrane</keyword>
<dbReference type="InterPro" id="IPR052196">
    <property type="entry name" value="Bact_Kbp"/>
</dbReference>
<dbReference type="PANTHER" id="PTHR34700:SF4">
    <property type="entry name" value="PHAGE-LIKE ELEMENT PBSX PROTEIN XKDP"/>
    <property type="match status" value="1"/>
</dbReference>
<proteinExistence type="predicted"/>
<evidence type="ECO:0000256" key="1">
    <source>
        <dbReference type="SAM" id="MobiDB-lite"/>
    </source>
</evidence>
<feature type="region of interest" description="Disordered" evidence="1">
    <location>
        <begin position="360"/>
        <end position="490"/>
    </location>
</feature>
<feature type="transmembrane region" description="Helical" evidence="2">
    <location>
        <begin position="7"/>
        <end position="24"/>
    </location>
</feature>
<evidence type="ECO:0000259" key="3">
    <source>
        <dbReference type="PROSITE" id="PS51782"/>
    </source>
</evidence>
<dbReference type="PROSITE" id="PS51257">
    <property type="entry name" value="PROKAR_LIPOPROTEIN"/>
    <property type="match status" value="1"/>
</dbReference>
<feature type="compositionally biased region" description="Polar residues" evidence="1">
    <location>
        <begin position="220"/>
        <end position="233"/>
    </location>
</feature>
<feature type="region of interest" description="Disordered" evidence="1">
    <location>
        <begin position="146"/>
        <end position="333"/>
    </location>
</feature>
<dbReference type="PROSITE" id="PS51782">
    <property type="entry name" value="LYSM"/>
    <property type="match status" value="2"/>
</dbReference>
<dbReference type="InterPro" id="IPR036779">
    <property type="entry name" value="LysM_dom_sf"/>
</dbReference>
<dbReference type="STRING" id="1841610.A6X21_20065"/>
<evidence type="ECO:0000313" key="4">
    <source>
        <dbReference type="EMBL" id="ODA32649.1"/>
    </source>
</evidence>
<feature type="compositionally biased region" description="Polar residues" evidence="1">
    <location>
        <begin position="96"/>
        <end position="105"/>
    </location>
</feature>
<organism evidence="4 5">
    <name type="scientific">Planctopirus hydrillae</name>
    <dbReference type="NCBI Taxonomy" id="1841610"/>
    <lineage>
        <taxon>Bacteria</taxon>
        <taxon>Pseudomonadati</taxon>
        <taxon>Planctomycetota</taxon>
        <taxon>Planctomycetia</taxon>
        <taxon>Planctomycetales</taxon>
        <taxon>Planctomycetaceae</taxon>
        <taxon>Planctopirus</taxon>
    </lineage>
</organism>
<dbReference type="Gene3D" id="3.10.350.10">
    <property type="entry name" value="LysM domain"/>
    <property type="match status" value="2"/>
</dbReference>
<feature type="compositionally biased region" description="Polar residues" evidence="1">
    <location>
        <begin position="314"/>
        <end position="332"/>
    </location>
</feature>
<feature type="region of interest" description="Disordered" evidence="1">
    <location>
        <begin position="58"/>
        <end position="78"/>
    </location>
</feature>
<feature type="region of interest" description="Disordered" evidence="1">
    <location>
        <begin position="91"/>
        <end position="118"/>
    </location>
</feature>
<comment type="caution">
    <text evidence="4">The sequence shown here is derived from an EMBL/GenBank/DDBJ whole genome shotgun (WGS) entry which is preliminary data.</text>
</comment>
<reference evidence="4 5" key="1">
    <citation type="submission" date="2016-05" db="EMBL/GenBank/DDBJ databases">
        <title>Genomic and physiological characterization of Planctopirus sp. isolated from fresh water lake.</title>
        <authorList>
            <person name="Subhash Y."/>
            <person name="Ramana C."/>
        </authorList>
    </citation>
    <scope>NUCLEOTIDE SEQUENCE [LARGE SCALE GENOMIC DNA]</scope>
    <source>
        <strain evidence="4 5">JC280</strain>
    </source>
</reference>
<dbReference type="Pfam" id="PF01476">
    <property type="entry name" value="LysM"/>
    <property type="match status" value="2"/>
</dbReference>
<keyword evidence="2" id="KW-0472">Membrane</keyword>
<keyword evidence="2" id="KW-1133">Transmembrane helix</keyword>
<accession>A0A1C3EHG8</accession>
<protein>
    <recommendedName>
        <fullName evidence="3">LysM domain-containing protein</fullName>
    </recommendedName>
</protein>
<feature type="compositionally biased region" description="Polar residues" evidence="1">
    <location>
        <begin position="252"/>
        <end position="276"/>
    </location>
</feature>
<feature type="compositionally biased region" description="Polar residues" evidence="1">
    <location>
        <begin position="409"/>
        <end position="420"/>
    </location>
</feature>
<dbReference type="AlphaFoldDB" id="A0A1C3EHG8"/>
<dbReference type="SMART" id="SM00257">
    <property type="entry name" value="LysM"/>
    <property type="match status" value="2"/>
</dbReference>
<gene>
    <name evidence="4" type="ORF">A6X21_20065</name>
</gene>
<keyword evidence="5" id="KW-1185">Reference proteome</keyword>
<evidence type="ECO:0000313" key="5">
    <source>
        <dbReference type="Proteomes" id="UP000094828"/>
    </source>
</evidence>
<feature type="domain" description="LysM" evidence="3">
    <location>
        <begin position="489"/>
        <end position="538"/>
    </location>
</feature>
<dbReference type="InterPro" id="IPR018392">
    <property type="entry name" value="LysM"/>
</dbReference>
<dbReference type="CDD" id="cd00118">
    <property type="entry name" value="LysM"/>
    <property type="match status" value="1"/>
</dbReference>
<dbReference type="PANTHER" id="PTHR34700">
    <property type="entry name" value="POTASSIUM BINDING PROTEIN KBP"/>
    <property type="match status" value="1"/>
</dbReference>
<evidence type="ECO:0000256" key="2">
    <source>
        <dbReference type="SAM" id="Phobius"/>
    </source>
</evidence>
<name>A0A1C3EHG8_9PLAN</name>
<dbReference type="OrthoDB" id="9800780at2"/>